<evidence type="ECO:0000313" key="1">
    <source>
        <dbReference type="EMBL" id="MDT9682102.1"/>
    </source>
</evidence>
<evidence type="ECO:0008006" key="3">
    <source>
        <dbReference type="Google" id="ProtNLM"/>
    </source>
</evidence>
<evidence type="ECO:0000313" key="2">
    <source>
        <dbReference type="Proteomes" id="UP001250181"/>
    </source>
</evidence>
<gene>
    <name evidence="1" type="ORF">RND61_08445</name>
</gene>
<name>A0ABU3QI82_9ACTN</name>
<dbReference type="EMBL" id="JAWCTQ010000007">
    <property type="protein sequence ID" value="MDT9682102.1"/>
    <property type="molecule type" value="Genomic_DNA"/>
</dbReference>
<accession>A0ABU3QI82</accession>
<keyword evidence="2" id="KW-1185">Reference proteome</keyword>
<organism evidence="1 2">
    <name type="scientific">Streptomyces tamarix</name>
    <dbReference type="NCBI Taxonomy" id="3078565"/>
    <lineage>
        <taxon>Bacteria</taxon>
        <taxon>Bacillati</taxon>
        <taxon>Actinomycetota</taxon>
        <taxon>Actinomycetes</taxon>
        <taxon>Kitasatosporales</taxon>
        <taxon>Streptomycetaceae</taxon>
        <taxon>Streptomyces</taxon>
    </lineage>
</organism>
<comment type="caution">
    <text evidence="1">The sequence shown here is derived from an EMBL/GenBank/DDBJ whole genome shotgun (WGS) entry which is preliminary data.</text>
</comment>
<sequence length="152" mass="16646">MNLPKALDRTPSWVPASGHALRHAGVHFDAVRIAGMLAEDVAYRLMTFTDFQAGPVVRELTGCRNMYFLLPPGTAASYRWPPGDARVLTRSSGCEAYVGVPALDGLTWPLDWRSRPTRAMPFVEPELLHLILLEAREAVSGAPRRTGGPHAT</sequence>
<dbReference type="Proteomes" id="UP001250181">
    <property type="component" value="Unassembled WGS sequence"/>
</dbReference>
<proteinExistence type="predicted"/>
<reference evidence="1 2" key="1">
    <citation type="submission" date="2023-09" db="EMBL/GenBank/DDBJ databases">
        <title>Streptomyces sp. nov.: A antagonism against Alternaria gaisen Producing Streptochlin, Isolated from Tamarix root soil.</title>
        <authorList>
            <person name="Chen Y."/>
        </authorList>
    </citation>
    <scope>NUCLEOTIDE SEQUENCE [LARGE SCALE GENOMIC DNA]</scope>
    <source>
        <strain evidence="1 2">TRM76323</strain>
    </source>
</reference>
<dbReference type="RefSeq" id="WP_315877185.1">
    <property type="nucleotide sequence ID" value="NZ_JAWCTQ010000007.1"/>
</dbReference>
<protein>
    <recommendedName>
        <fullName evidence="3">DNA primase/polymerase bifunctional N-terminal domain-containing protein</fullName>
    </recommendedName>
</protein>